<sequence>MARPRGTISSRGLTPYVPGVSGAEPHASYGPSSAVVVVVVSYTFVFNRLTHHTHRTQLQRTFCEGLHGAPPAEPNTAFYTELDERLRLQHSTLAAVHGHGRALEESLAAQGQGPAGRGGPPDTVALRRAVNSSLVDQMAFLTSAMAQYCLDGTAGRMGACTCPGCDCTCASARRALEAQAARLH</sequence>
<dbReference type="AlphaFoldDB" id="A0A836BXD8"/>
<evidence type="ECO:0000313" key="2">
    <source>
        <dbReference type="Proteomes" id="UP000612055"/>
    </source>
</evidence>
<comment type="caution">
    <text evidence="1">The sequence shown here is derived from an EMBL/GenBank/DDBJ whole genome shotgun (WGS) entry which is preliminary data.</text>
</comment>
<proteinExistence type="predicted"/>
<gene>
    <name evidence="1" type="ORF">HYH03_009373</name>
</gene>
<dbReference type="OrthoDB" id="534849at2759"/>
<organism evidence="1 2">
    <name type="scientific">Edaphochlamys debaryana</name>
    <dbReference type="NCBI Taxonomy" id="47281"/>
    <lineage>
        <taxon>Eukaryota</taxon>
        <taxon>Viridiplantae</taxon>
        <taxon>Chlorophyta</taxon>
        <taxon>core chlorophytes</taxon>
        <taxon>Chlorophyceae</taxon>
        <taxon>CS clade</taxon>
        <taxon>Chlamydomonadales</taxon>
        <taxon>Chlamydomonadales incertae sedis</taxon>
        <taxon>Edaphochlamys</taxon>
    </lineage>
</organism>
<name>A0A836BXD8_9CHLO</name>
<dbReference type="Proteomes" id="UP000612055">
    <property type="component" value="Unassembled WGS sequence"/>
</dbReference>
<reference evidence="1" key="1">
    <citation type="journal article" date="2020" name="bioRxiv">
        <title>Comparative genomics of Chlamydomonas.</title>
        <authorList>
            <person name="Craig R.J."/>
            <person name="Hasan A.R."/>
            <person name="Ness R.W."/>
            <person name="Keightley P.D."/>
        </authorList>
    </citation>
    <scope>NUCLEOTIDE SEQUENCE</scope>
    <source>
        <strain evidence="1">CCAP 11/70</strain>
    </source>
</reference>
<protein>
    <submittedName>
        <fullName evidence="1">Uncharacterized protein</fullName>
    </submittedName>
</protein>
<evidence type="ECO:0000313" key="1">
    <source>
        <dbReference type="EMBL" id="KAG2492430.1"/>
    </source>
</evidence>
<accession>A0A836BXD8</accession>
<dbReference type="EMBL" id="JAEHOE010000045">
    <property type="protein sequence ID" value="KAG2492430.1"/>
    <property type="molecule type" value="Genomic_DNA"/>
</dbReference>
<keyword evidence="2" id="KW-1185">Reference proteome</keyword>